<evidence type="ECO:0000313" key="4">
    <source>
        <dbReference type="Proteomes" id="UP000680865"/>
    </source>
</evidence>
<dbReference type="Proteomes" id="UP000680865">
    <property type="component" value="Unassembled WGS sequence"/>
</dbReference>
<proteinExistence type="predicted"/>
<keyword evidence="2" id="KW-1133">Transmembrane helix</keyword>
<feature type="transmembrane region" description="Helical" evidence="2">
    <location>
        <begin position="70"/>
        <end position="92"/>
    </location>
</feature>
<feature type="transmembrane region" description="Helical" evidence="2">
    <location>
        <begin position="241"/>
        <end position="261"/>
    </location>
</feature>
<evidence type="ECO:0000256" key="2">
    <source>
        <dbReference type="SAM" id="Phobius"/>
    </source>
</evidence>
<keyword evidence="4" id="KW-1185">Reference proteome</keyword>
<name>A0A919T0U7_9ACTN</name>
<feature type="transmembrane region" description="Helical" evidence="2">
    <location>
        <begin position="273"/>
        <end position="293"/>
    </location>
</feature>
<dbReference type="AlphaFoldDB" id="A0A919T0U7"/>
<protein>
    <submittedName>
        <fullName evidence="3">Uncharacterized protein</fullName>
    </submittedName>
</protein>
<organism evidence="3 4">
    <name type="scientific">Winogradskya consettensis</name>
    <dbReference type="NCBI Taxonomy" id="113560"/>
    <lineage>
        <taxon>Bacteria</taxon>
        <taxon>Bacillati</taxon>
        <taxon>Actinomycetota</taxon>
        <taxon>Actinomycetes</taxon>
        <taxon>Micromonosporales</taxon>
        <taxon>Micromonosporaceae</taxon>
        <taxon>Winogradskya</taxon>
    </lineage>
</organism>
<evidence type="ECO:0000256" key="1">
    <source>
        <dbReference type="SAM" id="MobiDB-lite"/>
    </source>
</evidence>
<reference evidence="3" key="1">
    <citation type="submission" date="2021-03" db="EMBL/GenBank/DDBJ databases">
        <title>Whole genome shotgun sequence of Actinoplanes consettensis NBRC 14913.</title>
        <authorList>
            <person name="Komaki H."/>
            <person name="Tamura T."/>
        </authorList>
    </citation>
    <scope>NUCLEOTIDE SEQUENCE</scope>
    <source>
        <strain evidence="3">NBRC 14913</strain>
    </source>
</reference>
<comment type="caution">
    <text evidence="3">The sequence shown here is derived from an EMBL/GenBank/DDBJ whole genome shotgun (WGS) entry which is preliminary data.</text>
</comment>
<feature type="region of interest" description="Disordered" evidence="1">
    <location>
        <begin position="345"/>
        <end position="367"/>
    </location>
</feature>
<feature type="transmembrane region" description="Helical" evidence="2">
    <location>
        <begin position="112"/>
        <end position="136"/>
    </location>
</feature>
<feature type="transmembrane region" description="Helical" evidence="2">
    <location>
        <begin position="184"/>
        <end position="201"/>
    </location>
</feature>
<feature type="transmembrane region" description="Helical" evidence="2">
    <location>
        <begin position="213"/>
        <end position="235"/>
    </location>
</feature>
<sequence>MGAGGGRDDWCMRRIGPAVALFFLSPLVAEFLLGDFTLVMLPLLLILAPLYGGAAVVIRELVRRTDRGWPSIVLLGLAYGVLEEGVITQSLFDPGYAGAHLLDEGFVPALGIAVPWTLFVLTLHTVWSISVPIALVEEAGVRRTVPWLRTPGLVVVLVLLVLGAFGTTMFSYSSDHFLAPWPQLAAVVVIVALLVTVAFRLPAGGSVGRPGRGVAPSAWVVFGVVLVAGALFMGTKWLPDAAGVPAMLTAFVLAGVTLAAWSRRAGWDGWHRLAAAAGGLLTYGWNSFFMQPLAGGGPVLTPLSQAVFAVGALALVLVVARRLRRSPAEPAMTLDRAAVDRPAVDRPAVDRPAVDRPAVDRPAVDRPAVDRPALDRAAVITRH</sequence>
<accession>A0A919T0U7</accession>
<feature type="transmembrane region" description="Helical" evidence="2">
    <location>
        <begin position="148"/>
        <end position="172"/>
    </location>
</feature>
<feature type="transmembrane region" description="Helical" evidence="2">
    <location>
        <begin position="39"/>
        <end position="58"/>
    </location>
</feature>
<keyword evidence="2" id="KW-0472">Membrane</keyword>
<gene>
    <name evidence="3" type="ORF">Aco04nite_73580</name>
</gene>
<keyword evidence="2" id="KW-0812">Transmembrane</keyword>
<feature type="transmembrane region" description="Helical" evidence="2">
    <location>
        <begin position="299"/>
        <end position="320"/>
    </location>
</feature>
<dbReference type="EMBL" id="BOQP01000044">
    <property type="protein sequence ID" value="GIM80916.1"/>
    <property type="molecule type" value="Genomic_DNA"/>
</dbReference>
<evidence type="ECO:0000313" key="3">
    <source>
        <dbReference type="EMBL" id="GIM80916.1"/>
    </source>
</evidence>